<dbReference type="InterPro" id="IPR011250">
    <property type="entry name" value="OMP/PagP_B-barrel"/>
</dbReference>
<reference evidence="5" key="2">
    <citation type="submission" date="2016-11" db="EMBL/GenBank/DDBJ databases">
        <authorList>
            <person name="Varghese N."/>
            <person name="Submissions S."/>
        </authorList>
    </citation>
    <scope>NUCLEOTIDE SEQUENCE [LARGE SCALE GENOMIC DNA]</scope>
    <source>
        <strain evidence="5">DSM 27989</strain>
    </source>
</reference>
<accession>A0A1M6ZU25</accession>
<evidence type="ECO:0000313" key="6">
    <source>
        <dbReference type="Proteomes" id="UP000650994"/>
    </source>
</evidence>
<feature type="region of interest" description="Disordered" evidence="1">
    <location>
        <begin position="129"/>
        <end position="149"/>
    </location>
</feature>
<evidence type="ECO:0000256" key="1">
    <source>
        <dbReference type="SAM" id="MobiDB-lite"/>
    </source>
</evidence>
<evidence type="ECO:0000313" key="3">
    <source>
        <dbReference type="EMBL" id="GGE92537.1"/>
    </source>
</evidence>
<protein>
    <recommendedName>
        <fullName evidence="7">Outer membrane protein beta-barrel domain-containing protein</fullName>
    </recommendedName>
</protein>
<dbReference type="AlphaFoldDB" id="A0A1M6ZU25"/>
<keyword evidence="2" id="KW-0472">Membrane</keyword>
<proteinExistence type="predicted"/>
<dbReference type="EMBL" id="FRBH01000008">
    <property type="protein sequence ID" value="SHL33998.1"/>
    <property type="molecule type" value="Genomic_DNA"/>
</dbReference>
<gene>
    <name evidence="3" type="ORF">GCM10010984_07710</name>
    <name evidence="4" type="ORF">SAMN05443634_10855</name>
</gene>
<feature type="transmembrane region" description="Helical" evidence="2">
    <location>
        <begin position="42"/>
        <end position="62"/>
    </location>
</feature>
<sequence length="476" mass="54038">MNKLDQHIKNKLSQPQVPPLDAWKNIQEKLDEKEKKRQIIPLFYWIGSTAACLVIGIGVFYFNQEETNSSNKPAQEVVKNNSNSSLEKQQSSKSNKNNSDTIEQNSIHNQVKEENTLNENSLQLTHKETKQNNTIHLENNSPTYTTTSTEEKRMLVVEKPQKSLFFDGKGDAFVIFPEKLSAENTIISQPKFEQNNIAKSKKDSITKKEILDQILNEKPLELVLEEEQKEVEKKKEKINISSPKFVVSSYVNPTKMLDSKSILSDEFNQNNINNSLTIAYGAKVAIRLNDKMNIRSGISKIELEQHTNSVGTMSNNAMAYLANSNINLNAQNNIKYDQNYTRVLANNNVGTMLSSSMGEMEQQIHYVEIPLELEYKLANFKKFNLLATAGGSYYLVTKNQISLKDTNSRSVRIGEASNLNDMNYSANAGLKLEYLLSEKTSINLEPNYRYMINTLHNVETRNPSLLGLNLGFSIKF</sequence>
<dbReference type="Proteomes" id="UP000650994">
    <property type="component" value="Unassembled WGS sequence"/>
</dbReference>
<reference evidence="3" key="5">
    <citation type="submission" date="2024-05" db="EMBL/GenBank/DDBJ databases">
        <authorList>
            <person name="Sun Q."/>
            <person name="Zhou Y."/>
        </authorList>
    </citation>
    <scope>NUCLEOTIDE SEQUENCE</scope>
    <source>
        <strain evidence="3">CGMCC 1.12707</strain>
    </source>
</reference>
<reference evidence="4" key="3">
    <citation type="submission" date="2016-11" db="EMBL/GenBank/DDBJ databases">
        <authorList>
            <person name="Jaros S."/>
            <person name="Januszkiewicz K."/>
            <person name="Wedrychowicz H."/>
        </authorList>
    </citation>
    <scope>NUCLEOTIDE SEQUENCE [LARGE SCALE GENOMIC DNA]</scope>
    <source>
        <strain evidence="4">DSM 27989</strain>
    </source>
</reference>
<evidence type="ECO:0008006" key="7">
    <source>
        <dbReference type="Google" id="ProtNLM"/>
    </source>
</evidence>
<reference evidence="3" key="1">
    <citation type="journal article" date="2014" name="Int. J. Syst. Evol. Microbiol.">
        <title>Complete genome of a new Firmicutes species belonging to the dominant human colonic microbiota ('Ruminococcus bicirculans') reveals two chromosomes and a selective capacity to utilize plant glucans.</title>
        <authorList>
            <consortium name="NISC Comparative Sequencing Program"/>
            <person name="Wegmann U."/>
            <person name="Louis P."/>
            <person name="Goesmann A."/>
            <person name="Henrissat B."/>
            <person name="Duncan S.H."/>
            <person name="Flint H.J."/>
        </authorList>
    </citation>
    <scope>NUCLEOTIDE SEQUENCE</scope>
    <source>
        <strain evidence="3">CGMCC 1.12707</strain>
    </source>
</reference>
<evidence type="ECO:0000313" key="4">
    <source>
        <dbReference type="EMBL" id="SHL33998.1"/>
    </source>
</evidence>
<reference evidence="6" key="4">
    <citation type="journal article" date="2019" name="Int. J. Syst. Evol. Microbiol.">
        <title>The Global Catalogue of Microorganisms (GCM) 10K type strain sequencing project: providing services to taxonomists for standard genome sequencing and annotation.</title>
        <authorList>
            <consortium name="The Broad Institute Genomics Platform"/>
            <consortium name="The Broad Institute Genome Sequencing Center for Infectious Disease"/>
            <person name="Wu L."/>
            <person name="Ma J."/>
        </authorList>
    </citation>
    <scope>NUCLEOTIDE SEQUENCE [LARGE SCALE GENOMIC DNA]</scope>
    <source>
        <strain evidence="6">CGMCC 1.12707</strain>
    </source>
</reference>
<keyword evidence="6" id="KW-1185">Reference proteome</keyword>
<evidence type="ECO:0000313" key="5">
    <source>
        <dbReference type="Proteomes" id="UP000184120"/>
    </source>
</evidence>
<dbReference type="STRING" id="1434701.SAMN05443634_10855"/>
<keyword evidence="2" id="KW-1133">Transmembrane helix</keyword>
<keyword evidence="2" id="KW-0812">Transmembrane</keyword>
<feature type="compositionally biased region" description="Low complexity" evidence="1">
    <location>
        <begin position="79"/>
        <end position="99"/>
    </location>
</feature>
<name>A0A1M6ZU25_9FLAO</name>
<feature type="compositionally biased region" description="Polar residues" evidence="1">
    <location>
        <begin position="131"/>
        <end position="148"/>
    </location>
</feature>
<dbReference type="Proteomes" id="UP000184120">
    <property type="component" value="Unassembled WGS sequence"/>
</dbReference>
<feature type="region of interest" description="Disordered" evidence="1">
    <location>
        <begin position="68"/>
        <end position="101"/>
    </location>
</feature>
<dbReference type="RefSeq" id="WP_072932626.1">
    <property type="nucleotide sequence ID" value="NZ_BMFL01000004.1"/>
</dbReference>
<evidence type="ECO:0000256" key="2">
    <source>
        <dbReference type="SAM" id="Phobius"/>
    </source>
</evidence>
<organism evidence="4 5">
    <name type="scientific">Chishuiella changwenlii</name>
    <dbReference type="NCBI Taxonomy" id="1434701"/>
    <lineage>
        <taxon>Bacteria</taxon>
        <taxon>Pseudomonadati</taxon>
        <taxon>Bacteroidota</taxon>
        <taxon>Flavobacteriia</taxon>
        <taxon>Flavobacteriales</taxon>
        <taxon>Weeksellaceae</taxon>
        <taxon>Chishuiella</taxon>
    </lineage>
</organism>
<dbReference type="OrthoDB" id="1113942at2"/>
<dbReference type="SUPFAM" id="SSF56925">
    <property type="entry name" value="OMPA-like"/>
    <property type="match status" value="1"/>
</dbReference>
<dbReference type="EMBL" id="BMFL01000004">
    <property type="protein sequence ID" value="GGE92537.1"/>
    <property type="molecule type" value="Genomic_DNA"/>
</dbReference>